<keyword evidence="1" id="KW-0472">Membrane</keyword>
<dbReference type="GeneID" id="41338346"/>
<proteinExistence type="predicted"/>
<keyword evidence="1" id="KW-1133">Transmembrane helix</keyword>
<dbReference type="AlphaFoldDB" id="A0A553IJM8"/>
<comment type="caution">
    <text evidence="2">The sequence shown here is derived from an EMBL/GenBank/DDBJ whole genome shotgun (WGS) entry which is preliminary data.</text>
</comment>
<name>A0A553IJM8_ACHLA</name>
<reference evidence="2 3" key="1">
    <citation type="submission" date="2019-07" db="EMBL/GenBank/DDBJ databases">
        <title>Genome sequence of Acholeplasma laidlawii strain with increased resistance to erythromycin.</title>
        <authorList>
            <person name="Medvedeva E.S."/>
            <person name="Baranova N.B."/>
            <person name="Siniagina M.N."/>
            <person name="Mouzykantov A."/>
            <person name="Chernova O.A."/>
            <person name="Chernov V.M."/>
        </authorList>
    </citation>
    <scope>NUCLEOTIDE SEQUENCE [LARGE SCALE GENOMIC DNA]</scope>
    <source>
        <strain evidence="2 3">PG8REry</strain>
    </source>
</reference>
<feature type="transmembrane region" description="Helical" evidence="1">
    <location>
        <begin position="12"/>
        <end position="35"/>
    </location>
</feature>
<protein>
    <submittedName>
        <fullName evidence="2">SHOCT domain-containing protein</fullName>
    </submittedName>
</protein>
<keyword evidence="1" id="KW-0812">Transmembrane</keyword>
<sequence length="175" mass="19480">MNNQRKLKYGTIVFVLSIINVVLLAIIGIGFIFLNGFIQMILNVEFESTSDILNIVFNMLGLIVALMAVFVLFAGYKAQYSKGWNIAIVVVCGFILLSYSISSFDLFTIALYGSLLVFAILNIVDANNQESSTYKAKSATDLESKLKALNDLFDKGLISHEEYQASRQEAIRKID</sequence>
<dbReference type="RefSeq" id="WP_012242105.1">
    <property type="nucleotide sequence ID" value="NZ_JACAOE010000001.1"/>
</dbReference>
<evidence type="ECO:0000313" key="3">
    <source>
        <dbReference type="Proteomes" id="UP000315938"/>
    </source>
</evidence>
<feature type="transmembrane region" description="Helical" evidence="1">
    <location>
        <begin position="83"/>
        <end position="101"/>
    </location>
</feature>
<evidence type="ECO:0000256" key="1">
    <source>
        <dbReference type="SAM" id="Phobius"/>
    </source>
</evidence>
<organism evidence="2 3">
    <name type="scientific">Acholeplasma laidlawii</name>
    <dbReference type="NCBI Taxonomy" id="2148"/>
    <lineage>
        <taxon>Bacteria</taxon>
        <taxon>Bacillati</taxon>
        <taxon>Mycoplasmatota</taxon>
        <taxon>Mollicutes</taxon>
        <taxon>Acholeplasmatales</taxon>
        <taxon>Acholeplasmataceae</taxon>
        <taxon>Acholeplasma</taxon>
    </lineage>
</organism>
<feature type="transmembrane region" description="Helical" evidence="1">
    <location>
        <begin position="55"/>
        <end position="76"/>
    </location>
</feature>
<accession>A0A553IJM8</accession>
<feature type="transmembrane region" description="Helical" evidence="1">
    <location>
        <begin position="107"/>
        <end position="124"/>
    </location>
</feature>
<evidence type="ECO:0000313" key="2">
    <source>
        <dbReference type="EMBL" id="TRY00396.1"/>
    </source>
</evidence>
<gene>
    <name evidence="2" type="ORF">FNV44_04910</name>
</gene>
<dbReference type="EMBL" id="VKID01000001">
    <property type="protein sequence ID" value="TRY00396.1"/>
    <property type="molecule type" value="Genomic_DNA"/>
</dbReference>
<dbReference type="Proteomes" id="UP000315938">
    <property type="component" value="Unassembled WGS sequence"/>
</dbReference>